<gene>
    <name evidence="2" type="ORF">JG687_00002528</name>
</gene>
<feature type="region of interest" description="Disordered" evidence="1">
    <location>
        <begin position="71"/>
        <end position="152"/>
    </location>
</feature>
<sequence>MVDDSIAAEEIARQIAALKPRVEGSRGIMGYLDKPQYDNRADVNKTFLASTIRGVNSHNRRQEEDKCWTLRQMERKLDDSRDRRADRRSHSRSTVSVENAPDFSSEESDDDDVKPKTVKSLPPPDRIEKKHKKHKKHKKRDRKNDKKSKRRS</sequence>
<protein>
    <submittedName>
        <fullName evidence="2">Uncharacterized protein</fullName>
    </submittedName>
</protein>
<evidence type="ECO:0000313" key="3">
    <source>
        <dbReference type="Proteomes" id="UP000688947"/>
    </source>
</evidence>
<dbReference type="AlphaFoldDB" id="A0A8T1UUT2"/>
<dbReference type="OrthoDB" id="76965at2759"/>
<comment type="caution">
    <text evidence="2">The sequence shown here is derived from an EMBL/GenBank/DDBJ whole genome shotgun (WGS) entry which is preliminary data.</text>
</comment>
<feature type="compositionally biased region" description="Basic residues" evidence="1">
    <location>
        <begin position="129"/>
        <end position="152"/>
    </location>
</feature>
<reference evidence="2" key="1">
    <citation type="submission" date="2021-01" db="EMBL/GenBank/DDBJ databases">
        <title>Phytophthora aleatoria, a newly-described species from Pinus radiata is distinct from Phytophthora cactorum isolates based on comparative genomics.</title>
        <authorList>
            <person name="Mcdougal R."/>
            <person name="Panda P."/>
            <person name="Williams N."/>
            <person name="Studholme D.J."/>
        </authorList>
    </citation>
    <scope>NUCLEOTIDE SEQUENCE</scope>
    <source>
        <strain evidence="2">NZFS 3830</strain>
    </source>
</reference>
<dbReference type="VEuPathDB" id="FungiDB:PC110_g8703"/>
<evidence type="ECO:0000313" key="2">
    <source>
        <dbReference type="EMBL" id="KAG6970651.1"/>
    </source>
</evidence>
<name>A0A8T1UUT2_9STRA</name>
<accession>A0A8T1UUT2</accession>
<feature type="compositionally biased region" description="Basic and acidic residues" evidence="1">
    <location>
        <begin position="71"/>
        <end position="85"/>
    </location>
</feature>
<dbReference type="Proteomes" id="UP000688947">
    <property type="component" value="Unassembled WGS sequence"/>
</dbReference>
<dbReference type="EMBL" id="JAENGZ010000069">
    <property type="protein sequence ID" value="KAG6970651.1"/>
    <property type="molecule type" value="Genomic_DNA"/>
</dbReference>
<proteinExistence type="predicted"/>
<organism evidence="2 3">
    <name type="scientific">Phytophthora cactorum</name>
    <dbReference type="NCBI Taxonomy" id="29920"/>
    <lineage>
        <taxon>Eukaryota</taxon>
        <taxon>Sar</taxon>
        <taxon>Stramenopiles</taxon>
        <taxon>Oomycota</taxon>
        <taxon>Peronosporomycetes</taxon>
        <taxon>Peronosporales</taxon>
        <taxon>Peronosporaceae</taxon>
        <taxon>Phytophthora</taxon>
    </lineage>
</organism>
<evidence type="ECO:0000256" key="1">
    <source>
        <dbReference type="SAM" id="MobiDB-lite"/>
    </source>
</evidence>